<sequence>MFVGRSLRISLTAFLAASGCMAGPVLAGTIAVPEDLRPGVVRYALATGDAPDAVRTIGAMKGKDAPLLRARVWLDSGHRHQGLEELRRIAETDTYRGKASMLLGRAALEQADSQEAARWFGLAARYGFGEDKQEALYHLADFQRQAGAPERAGKILSGMDAGYWAAVGYGNLASDYARQDTNPARALVALRVALAMTEADQESDRQEDLRNRLLARAGYLAYQNGEYDKAIGFLEKVALDSPVTPLALYFHGLALAERGNHRAAMQSWHRAKKFPLAYPGVADAWIGMGRGYDLAGYLGQAGEAYLAANAAYESERVTLRKLKQQIREKGAYGALVKGAQTSDLEWFLADSRTMQQPRQAYLMDFLDTPSAQIAVARVARLERLDDRLSQEQSNLEVLLSELDHRATGGSVDEGTLRELRTEGNALEDQVEKLLEKATGPAQQRRLAKMERILGDANTALAAVSDVGSGDMGVGDRLKTLLSEIAGYRKRASALRATAENRLNELALAYVDDQDQRMVYAYDKTEQQIAHLYEYLALENLQETSQ</sequence>
<reference evidence="3 4" key="1">
    <citation type="journal article" date="2013" name="Genome Announc.">
        <title>Genome Sequence of Hydrothermal Arsenic-Respiring Bacterium Marinobacter santoriniensis NKSG1T.</title>
        <authorList>
            <person name="Handley K.M."/>
            <person name="Upton M."/>
            <person name="Beatson S.A."/>
            <person name="Hery M."/>
            <person name="Lloyd J.R."/>
        </authorList>
    </citation>
    <scope>NUCLEOTIDE SEQUENCE [LARGE SCALE GENOMIC DNA]</scope>
    <source>
        <strain evidence="3 4">NKSG1</strain>
    </source>
</reference>
<dbReference type="EMBL" id="APAT01000015">
    <property type="protein sequence ID" value="EMP55546.1"/>
    <property type="molecule type" value="Genomic_DNA"/>
</dbReference>
<evidence type="ECO:0000256" key="1">
    <source>
        <dbReference type="SAM" id="Coils"/>
    </source>
</evidence>
<feature type="coiled-coil region" evidence="1">
    <location>
        <begin position="381"/>
        <end position="436"/>
    </location>
</feature>
<comment type="caution">
    <text evidence="3">The sequence shown here is derived from an EMBL/GenBank/DDBJ whole genome shotgun (WGS) entry which is preliminary data.</text>
</comment>
<dbReference type="InterPro" id="IPR011990">
    <property type="entry name" value="TPR-like_helical_dom_sf"/>
</dbReference>
<feature type="signal peptide" evidence="2">
    <location>
        <begin position="1"/>
        <end position="22"/>
    </location>
</feature>
<keyword evidence="2" id="KW-0732">Signal</keyword>
<accession>M7CPG8</accession>
<protein>
    <submittedName>
        <fullName evidence="3">Uncharacterized protein</fullName>
    </submittedName>
</protein>
<dbReference type="STRING" id="1288826.MSNKSG1_06733"/>
<name>M7CPG8_9GAMM</name>
<dbReference type="Proteomes" id="UP000011960">
    <property type="component" value="Unassembled WGS sequence"/>
</dbReference>
<proteinExistence type="predicted"/>
<dbReference type="PROSITE" id="PS51257">
    <property type="entry name" value="PROKAR_LIPOPROTEIN"/>
    <property type="match status" value="1"/>
</dbReference>
<dbReference type="eggNOG" id="COG0457">
    <property type="taxonomic scope" value="Bacteria"/>
</dbReference>
<keyword evidence="4" id="KW-1185">Reference proteome</keyword>
<keyword evidence="1" id="KW-0175">Coiled coil</keyword>
<dbReference type="AlphaFoldDB" id="M7CPG8"/>
<dbReference type="RefSeq" id="WP_008938493.1">
    <property type="nucleotide sequence ID" value="NZ_APAT01000015.1"/>
</dbReference>
<dbReference type="PATRIC" id="fig|1288826.3.peg.1311"/>
<dbReference type="Gene3D" id="1.25.40.10">
    <property type="entry name" value="Tetratricopeptide repeat domain"/>
    <property type="match status" value="2"/>
</dbReference>
<evidence type="ECO:0000313" key="3">
    <source>
        <dbReference type="EMBL" id="EMP55546.1"/>
    </source>
</evidence>
<feature type="chain" id="PRO_5004080986" evidence="2">
    <location>
        <begin position="23"/>
        <end position="545"/>
    </location>
</feature>
<evidence type="ECO:0000256" key="2">
    <source>
        <dbReference type="SAM" id="SignalP"/>
    </source>
</evidence>
<evidence type="ECO:0000313" key="4">
    <source>
        <dbReference type="Proteomes" id="UP000011960"/>
    </source>
</evidence>
<organism evidence="3 4">
    <name type="scientific">Marinobacter santoriniensis NKSG1</name>
    <dbReference type="NCBI Taxonomy" id="1288826"/>
    <lineage>
        <taxon>Bacteria</taxon>
        <taxon>Pseudomonadati</taxon>
        <taxon>Pseudomonadota</taxon>
        <taxon>Gammaproteobacteria</taxon>
        <taxon>Pseudomonadales</taxon>
        <taxon>Marinobacteraceae</taxon>
        <taxon>Marinobacter</taxon>
    </lineage>
</organism>
<dbReference type="SUPFAM" id="SSF48452">
    <property type="entry name" value="TPR-like"/>
    <property type="match status" value="1"/>
</dbReference>
<gene>
    <name evidence="3" type="ORF">MSNKSG1_06733</name>
</gene>